<feature type="domain" description="FecR protein" evidence="2">
    <location>
        <begin position="97"/>
        <end position="187"/>
    </location>
</feature>
<dbReference type="Proteomes" id="UP000092125">
    <property type="component" value="Unassembled WGS sequence"/>
</dbReference>
<dbReference type="GO" id="GO:0016989">
    <property type="term" value="F:sigma factor antagonist activity"/>
    <property type="evidence" value="ECO:0007669"/>
    <property type="project" value="TreeGrafter"/>
</dbReference>
<reference evidence="3 4" key="1">
    <citation type="submission" date="2016-05" db="EMBL/GenBank/DDBJ databases">
        <title>Draft Genome Sequences of Stenotrophomonas maltophilia Strains Sm32COP, Sm41DVV, Sm46PAILV, SmF3, SmF22, SmSOFb1 and SmCVFa1, Isolated from Different Manures, in France.</title>
        <authorList>
            <person name="Nazaret S."/>
            <person name="Bodilis J."/>
        </authorList>
    </citation>
    <scope>NUCLEOTIDE SEQUENCE [LARGE SCALE GENOMIC DNA]</scope>
    <source>
        <strain evidence="3 4">Sm41DVV</strain>
    </source>
</reference>
<dbReference type="InterPro" id="IPR006860">
    <property type="entry name" value="FecR"/>
</dbReference>
<dbReference type="Pfam" id="PF04773">
    <property type="entry name" value="FecR"/>
    <property type="match status" value="1"/>
</dbReference>
<dbReference type="Gene3D" id="2.60.120.1440">
    <property type="match status" value="1"/>
</dbReference>
<comment type="caution">
    <text evidence="3">The sequence shown here is derived from an EMBL/GenBank/DDBJ whole genome shotgun (WGS) entry which is preliminary data.</text>
</comment>
<dbReference type="RefSeq" id="WP_065182741.1">
    <property type="nucleotide sequence ID" value="NZ_JAEDWE010000020.1"/>
</dbReference>
<sequence length="308" mass="33888">MSQDTIAREAARWWLDGHDGTRDERAFAHWYQADPRHAAQYLHLQQLWQAGAGLPSLQRQQQRHRRRALREAGIGALLLCVLGLSLRQDAPPPELVLRTTVGEIRETPLQDGSRVVLSPGSEVRVRIDGQRRQLQLKKGQAWFQVAADADRPFQVRTPHGRVTALGTAFDVAVQNGSSVVTVTEHQVRVDSGSGSGEASQGEQLRFDGQTPGTPSAAPAGVLAWRERRLHWVSAPLEDVARGLDRWDGGHTWIMGAHLRQQRVTVLGNATGATGTRDQLARQLQVRVLRIGPGLQLWLSSTHGAGHAP</sequence>
<dbReference type="AlphaFoldDB" id="A0AAP7GQH9"/>
<feature type="region of interest" description="Disordered" evidence="1">
    <location>
        <begin position="188"/>
        <end position="216"/>
    </location>
</feature>
<gene>
    <name evidence="3" type="ORF">A9K56_15645</name>
</gene>
<evidence type="ECO:0000313" key="3">
    <source>
        <dbReference type="EMBL" id="OBU60184.1"/>
    </source>
</evidence>
<accession>A0AAP7GQH9</accession>
<organism evidence="3 4">
    <name type="scientific">Stenotrophomonas maltophilia</name>
    <name type="common">Pseudomonas maltophilia</name>
    <name type="synonym">Xanthomonas maltophilia</name>
    <dbReference type="NCBI Taxonomy" id="40324"/>
    <lineage>
        <taxon>Bacteria</taxon>
        <taxon>Pseudomonadati</taxon>
        <taxon>Pseudomonadota</taxon>
        <taxon>Gammaproteobacteria</taxon>
        <taxon>Lysobacterales</taxon>
        <taxon>Lysobacteraceae</taxon>
        <taxon>Stenotrophomonas</taxon>
        <taxon>Stenotrophomonas maltophilia group</taxon>
    </lineage>
</organism>
<name>A0AAP7GQH9_STEMA</name>
<evidence type="ECO:0000256" key="1">
    <source>
        <dbReference type="SAM" id="MobiDB-lite"/>
    </source>
</evidence>
<dbReference type="PANTHER" id="PTHR30273:SF2">
    <property type="entry name" value="PROTEIN FECR"/>
    <property type="match status" value="1"/>
</dbReference>
<evidence type="ECO:0000259" key="2">
    <source>
        <dbReference type="Pfam" id="PF04773"/>
    </source>
</evidence>
<protein>
    <submittedName>
        <fullName evidence="3">Iron dicitrate transport regulator FecR</fullName>
    </submittedName>
</protein>
<proteinExistence type="predicted"/>
<dbReference type="EMBL" id="LYVI01000011">
    <property type="protein sequence ID" value="OBU60184.1"/>
    <property type="molecule type" value="Genomic_DNA"/>
</dbReference>
<evidence type="ECO:0000313" key="4">
    <source>
        <dbReference type="Proteomes" id="UP000092125"/>
    </source>
</evidence>
<dbReference type="PANTHER" id="PTHR30273">
    <property type="entry name" value="PERIPLASMIC SIGNAL SENSOR AND SIGMA FACTOR ACTIVATOR FECR-RELATED"/>
    <property type="match status" value="1"/>
</dbReference>
<dbReference type="PIRSF" id="PIRSF018266">
    <property type="entry name" value="FecR"/>
    <property type="match status" value="1"/>
</dbReference>
<dbReference type="InterPro" id="IPR012373">
    <property type="entry name" value="Ferrdict_sens_TM"/>
</dbReference>